<feature type="domain" description="Exocyst complex subunit EXOC6/Sec15 C-terminal" evidence="6">
    <location>
        <begin position="885"/>
        <end position="985"/>
    </location>
</feature>
<keyword evidence="3" id="KW-0268">Exocytosis</keyword>
<evidence type="ECO:0000256" key="5">
    <source>
        <dbReference type="SAM" id="MobiDB-lite"/>
    </source>
</evidence>
<dbReference type="GO" id="GO:0003989">
    <property type="term" value="F:acetyl-CoA carboxylase activity"/>
    <property type="evidence" value="ECO:0007669"/>
    <property type="project" value="InterPro"/>
</dbReference>
<dbReference type="PANTHER" id="PTHR12702">
    <property type="entry name" value="SEC15"/>
    <property type="match status" value="1"/>
</dbReference>
<organism evidence="9 10">
    <name type="scientific">Puccinia coronata f. sp. avenae</name>
    <dbReference type="NCBI Taxonomy" id="200324"/>
    <lineage>
        <taxon>Eukaryota</taxon>
        <taxon>Fungi</taxon>
        <taxon>Dikarya</taxon>
        <taxon>Basidiomycota</taxon>
        <taxon>Pucciniomycotina</taxon>
        <taxon>Pucciniomycetes</taxon>
        <taxon>Pucciniales</taxon>
        <taxon>Pucciniaceae</taxon>
        <taxon>Puccinia</taxon>
    </lineage>
</organism>
<dbReference type="GO" id="GO:0090522">
    <property type="term" value="P:vesicle tethering involved in exocytosis"/>
    <property type="evidence" value="ECO:0007669"/>
    <property type="project" value="InterPro"/>
</dbReference>
<dbReference type="GO" id="GO:0006886">
    <property type="term" value="P:intracellular protein transport"/>
    <property type="evidence" value="ECO:0007669"/>
    <property type="project" value="InterPro"/>
</dbReference>
<dbReference type="EMBL" id="PGCI01000253">
    <property type="protein sequence ID" value="PLW32052.1"/>
    <property type="molecule type" value="Genomic_DNA"/>
</dbReference>
<dbReference type="GO" id="GO:0016020">
    <property type="term" value="C:membrane"/>
    <property type="evidence" value="ECO:0007669"/>
    <property type="project" value="TreeGrafter"/>
</dbReference>
<dbReference type="Proteomes" id="UP000235392">
    <property type="component" value="Unassembled WGS sequence"/>
</dbReference>
<feature type="compositionally biased region" description="Polar residues" evidence="5">
    <location>
        <begin position="338"/>
        <end position="356"/>
    </location>
</feature>
<feature type="domain" description="Exocyst complex subunit EXOC6/Sec15 C-terminal" evidence="6">
    <location>
        <begin position="998"/>
        <end position="1089"/>
    </location>
</feature>
<evidence type="ECO:0000259" key="8">
    <source>
        <dbReference type="Pfam" id="PF20651"/>
    </source>
</evidence>
<dbReference type="InterPro" id="IPR042044">
    <property type="entry name" value="EXOC6PINT-1/Sec15/Tip20_C_dom2"/>
</dbReference>
<dbReference type="Gene3D" id="1.20.58.670">
    <property type="entry name" value="Dsl1p vesicle tethering complex, Tip20p subunit, domain D"/>
    <property type="match status" value="1"/>
</dbReference>
<gene>
    <name evidence="9" type="ORF">PCASD_18466</name>
</gene>
<sequence>MSFYKLRDQNRDSLDEVVRLVLSHSKCSSKNQLILAVLDIVSKTASQAAVETTFHDSLSKLAQLDSKAAAKVALKAKEVLIHCQLPSSEERVGQMESILKTSLQPTVYGEANRVQPQHSYEVLRELVDSKYTVFDVLPTFYDHPNPWVALAALEVYVRQAYQSYSIVNFEYEEGDGLTGRLASFSDLTYVVNQLQDEPMRSGVMFGIKSLEDLDKFMSNYVLSKFPDVQPKLLNPDPDGEPQKIRLVAAEGTDVPKNCANVVVSIHTIATFQAFSDYLRPRIIKAKDDERLSRPSGSSTSRLSGMLAAFAAVAGLPTSSSSSPSTHLKDSGFTLPSRTEATESAQPLSLQATTSEVPLSAHAPRRSSRPSGRDYCRGSQSGSYGCLFNPTLVLAISFSHLAPSTISPQSSEQHPSHASPFGPTLASPIPQDPTNPEIKTPAHEVSAVAESSFAKFPIPMAMNQSDSHLPPTRQDNTLKSPTFFSHTNIQAQLQTLLLATASLSLTIDSEHLDQLAAIIRNIHLSKQQDAFLKHLTKFIQQKDAEIESVARGHYQDFFSSVDKLLSVRQGTISLNSHVLSLDRSLQSSGTSLAAVRSSLLDARKVSSNIQETIDTLQSCLKVLDLSKKLGQQISERKFYSALRSLDELQFVHLKPLLGFAALAGYLGEALPNEKMRIPEEVTKQLNSWLYDARQLSQQLGRLALGALKLRDRRWKTRKERLSSQDTASIALLVNLNTPVESAITCWITDNVLESAEASLIDFDPLYLAIHIHKTLDAREELQKSFRDDRRAQAHLILASMAGNTSGSSVFTLDSLGALVEQIVGFFIIEAHILRTTRAFRDENDVDALWQELSDLIIQIVRQGLAGCKDLEMRLGVKTKLLLFSQTMEKFSVEFRQFIQEDDHQPMQVNNEDEFSKVVDTELSRRPAFSQAYLLCCIHVRNYVSKHRACCESVTRDADDSIRKSLDSLLISHVGLHMFNQLNQTKNYRNWRRSVSARFITPELEAKGMFSKLLKTVEQKILGEIQEMIQDFFELSEYDWRRKSPMEETSIYLRECLSFIDTLIDNVLVLTPREFKENIFFGAWRFIGKRLKFDQGLKKRGVTRVTFKICRKEQYLTYFTLGKNAETRNWEEVVAIRDIKPALAFQLELSRLSNFHVTPCPTENRQIHIYYAKGKENSADSTFFVRTIVPPGRIKGSIKVADYLVAEAERLLNDALNACVRNERGCRCQSRYPQLCDNRKLPLICSSTLPADQLDPSTPTFVDNLRAIGTAATNWSPCPKKNIVLAVDMENVGVPLDSLNTLARYAILVIRPTQKQQSNKQQPEQHSSTRTINLPACLSVTIALLESQAVCLPSLDLFCNGTHPSLHFTISHIKAALVNFSKPLNDPTLSATTQAMAGKLIYSLVDLVLLCPSSGSDNTLSGSTHAPKGRMQSGSQRKPGIDKNARSKSTLNPHAGNFQPGGLSAIASMDVDTEVLVTPTPAQTQFNHEFLGFALPGRNTLSNNHLAQQLIQKQQMQFLNNDFSGLGTLSGLNDL</sequence>
<evidence type="ECO:0000256" key="3">
    <source>
        <dbReference type="ARBA" id="ARBA00022483"/>
    </source>
</evidence>
<evidence type="ECO:0008006" key="11">
    <source>
        <dbReference type="Google" id="ProtNLM"/>
    </source>
</evidence>
<dbReference type="GO" id="GO:0006633">
    <property type="term" value="P:fatty acid biosynthetic process"/>
    <property type="evidence" value="ECO:0007669"/>
    <property type="project" value="InterPro"/>
</dbReference>
<dbReference type="GO" id="GO:0006893">
    <property type="term" value="P:Golgi to plasma membrane transport"/>
    <property type="evidence" value="ECO:0007669"/>
    <property type="project" value="TreeGrafter"/>
</dbReference>
<dbReference type="InterPro" id="IPR007225">
    <property type="entry name" value="EXOC6/Sec15"/>
</dbReference>
<dbReference type="Gene3D" id="1.10.357.30">
    <property type="entry name" value="Exocyst complex subunit Sec15 C-terminal domain, N-terminal subdomain"/>
    <property type="match status" value="1"/>
</dbReference>
<dbReference type="InterPro" id="IPR013537">
    <property type="entry name" value="AcCoA_COase_cen"/>
</dbReference>
<evidence type="ECO:0000256" key="1">
    <source>
        <dbReference type="ARBA" id="ARBA00007944"/>
    </source>
</evidence>
<feature type="region of interest" description="Disordered" evidence="5">
    <location>
        <begin position="403"/>
        <end position="438"/>
    </location>
</feature>
<dbReference type="GO" id="GO:0000145">
    <property type="term" value="C:exocyst"/>
    <property type="evidence" value="ECO:0007669"/>
    <property type="project" value="TreeGrafter"/>
</dbReference>
<dbReference type="PANTHER" id="PTHR12702:SF0">
    <property type="entry name" value="EXOCYST COMPLEX COMPONENT 6"/>
    <property type="match status" value="1"/>
</dbReference>
<protein>
    <recommendedName>
        <fullName evidence="11">Exocyst complex component Sec8</fullName>
    </recommendedName>
</protein>
<evidence type="ECO:0000259" key="6">
    <source>
        <dbReference type="Pfam" id="PF04091"/>
    </source>
</evidence>
<dbReference type="InterPro" id="IPR046361">
    <property type="entry name" value="EXOC6/Sec15_C"/>
</dbReference>
<feature type="domain" description="Acetyl-CoA carboxylase central" evidence="7">
    <location>
        <begin position="1090"/>
        <end position="1216"/>
    </location>
</feature>
<feature type="domain" description="Acetyl-CoA carboxylase central" evidence="7">
    <location>
        <begin position="5"/>
        <end position="175"/>
    </location>
</feature>
<dbReference type="Pfam" id="PF04091">
    <property type="entry name" value="Sec15_C"/>
    <property type="match status" value="2"/>
</dbReference>
<comment type="caution">
    <text evidence="9">The sequence shown here is derived from an EMBL/GenBank/DDBJ whole genome shotgun (WGS) entry which is preliminary data.</text>
</comment>
<keyword evidence="4" id="KW-0175">Coiled coil</keyword>
<feature type="region of interest" description="Disordered" evidence="5">
    <location>
        <begin position="338"/>
        <end position="375"/>
    </location>
</feature>
<evidence type="ECO:0000313" key="10">
    <source>
        <dbReference type="Proteomes" id="UP000235392"/>
    </source>
</evidence>
<proteinExistence type="inferred from homology"/>
<feature type="domain" description="Exocyst complex component EXOC6/Sec15 N-terminal" evidence="8">
    <location>
        <begin position="533"/>
        <end position="702"/>
    </location>
</feature>
<keyword evidence="2" id="KW-0813">Transport</keyword>
<dbReference type="Pfam" id="PF08326">
    <property type="entry name" value="ACC_central"/>
    <property type="match status" value="2"/>
</dbReference>
<feature type="region of interest" description="Disordered" evidence="5">
    <location>
        <begin position="1416"/>
        <end position="1456"/>
    </location>
</feature>
<dbReference type="GO" id="GO:0005524">
    <property type="term" value="F:ATP binding"/>
    <property type="evidence" value="ECO:0007669"/>
    <property type="project" value="InterPro"/>
</dbReference>
<comment type="similarity">
    <text evidence="1">Belongs to the SEC15 family.</text>
</comment>
<accession>A0A2N5U2V6</accession>
<dbReference type="Pfam" id="PF20651">
    <property type="entry name" value="EXOC6_Sec15_N"/>
    <property type="match status" value="1"/>
</dbReference>
<reference evidence="9 10" key="1">
    <citation type="submission" date="2017-11" db="EMBL/GenBank/DDBJ databases">
        <title>De novo assembly and phasing of dikaryotic genomes from two isolates of Puccinia coronata f. sp. avenae, the causal agent of oat crown rust.</title>
        <authorList>
            <person name="Miller M.E."/>
            <person name="Zhang Y."/>
            <person name="Omidvar V."/>
            <person name="Sperschneider J."/>
            <person name="Schwessinger B."/>
            <person name="Raley C."/>
            <person name="Palmer J.M."/>
            <person name="Garnica D."/>
            <person name="Upadhyaya N."/>
            <person name="Rathjen J."/>
            <person name="Taylor J.M."/>
            <person name="Park R.F."/>
            <person name="Dodds P.N."/>
            <person name="Hirsch C.D."/>
            <person name="Kianian S.F."/>
            <person name="Figueroa M."/>
        </authorList>
    </citation>
    <scope>NUCLEOTIDE SEQUENCE [LARGE SCALE GENOMIC DNA]</scope>
    <source>
        <strain evidence="9">12SD80</strain>
    </source>
</reference>
<feature type="compositionally biased region" description="Polar residues" evidence="5">
    <location>
        <begin position="403"/>
        <end position="412"/>
    </location>
</feature>
<evidence type="ECO:0000259" key="7">
    <source>
        <dbReference type="Pfam" id="PF08326"/>
    </source>
</evidence>
<dbReference type="InterPro" id="IPR042045">
    <property type="entry name" value="EXOC6/Sec15_C_dom1"/>
</dbReference>
<evidence type="ECO:0000313" key="9">
    <source>
        <dbReference type="EMBL" id="PLW32052.1"/>
    </source>
</evidence>
<dbReference type="InterPro" id="IPR048359">
    <property type="entry name" value="EXOC6_Sec15_N"/>
</dbReference>
<name>A0A2N5U2V6_9BASI</name>
<evidence type="ECO:0000256" key="4">
    <source>
        <dbReference type="ARBA" id="ARBA00023054"/>
    </source>
</evidence>
<evidence type="ECO:0000256" key="2">
    <source>
        <dbReference type="ARBA" id="ARBA00022448"/>
    </source>
</evidence>